<evidence type="ECO:0000313" key="2">
    <source>
        <dbReference type="Proteomes" id="UP000807469"/>
    </source>
</evidence>
<gene>
    <name evidence="1" type="ORF">BDN70DRAFT_188031</name>
</gene>
<accession>A0A9P5YX43</accession>
<reference evidence="1" key="1">
    <citation type="submission" date="2020-11" db="EMBL/GenBank/DDBJ databases">
        <authorList>
            <consortium name="DOE Joint Genome Institute"/>
            <person name="Ahrendt S."/>
            <person name="Riley R."/>
            <person name="Andreopoulos W."/>
            <person name="Labutti K."/>
            <person name="Pangilinan J."/>
            <person name="Ruiz-Duenas F.J."/>
            <person name="Barrasa J.M."/>
            <person name="Sanchez-Garcia M."/>
            <person name="Camarero S."/>
            <person name="Miyauchi S."/>
            <person name="Serrano A."/>
            <person name="Linde D."/>
            <person name="Babiker R."/>
            <person name="Drula E."/>
            <person name="Ayuso-Fernandez I."/>
            <person name="Pacheco R."/>
            <person name="Padilla G."/>
            <person name="Ferreira P."/>
            <person name="Barriuso J."/>
            <person name="Kellner H."/>
            <person name="Castanera R."/>
            <person name="Alfaro M."/>
            <person name="Ramirez L."/>
            <person name="Pisabarro A.G."/>
            <person name="Kuo A."/>
            <person name="Tritt A."/>
            <person name="Lipzen A."/>
            <person name="He G."/>
            <person name="Yan M."/>
            <person name="Ng V."/>
            <person name="Cullen D."/>
            <person name="Martin F."/>
            <person name="Rosso M.-N."/>
            <person name="Henrissat B."/>
            <person name="Hibbett D."/>
            <person name="Martinez A.T."/>
            <person name="Grigoriev I.V."/>
        </authorList>
    </citation>
    <scope>NUCLEOTIDE SEQUENCE</scope>
    <source>
        <strain evidence="1">CIRM-BRFM 674</strain>
    </source>
</reference>
<organism evidence="1 2">
    <name type="scientific">Pholiota conissans</name>
    <dbReference type="NCBI Taxonomy" id="109636"/>
    <lineage>
        <taxon>Eukaryota</taxon>
        <taxon>Fungi</taxon>
        <taxon>Dikarya</taxon>
        <taxon>Basidiomycota</taxon>
        <taxon>Agaricomycotina</taxon>
        <taxon>Agaricomycetes</taxon>
        <taxon>Agaricomycetidae</taxon>
        <taxon>Agaricales</taxon>
        <taxon>Agaricineae</taxon>
        <taxon>Strophariaceae</taxon>
        <taxon>Pholiota</taxon>
    </lineage>
</organism>
<dbReference type="Proteomes" id="UP000807469">
    <property type="component" value="Unassembled WGS sequence"/>
</dbReference>
<protein>
    <submittedName>
        <fullName evidence="1">Uncharacterized protein</fullName>
    </submittedName>
</protein>
<evidence type="ECO:0000313" key="1">
    <source>
        <dbReference type="EMBL" id="KAF9476174.1"/>
    </source>
</evidence>
<name>A0A9P5YX43_9AGAR</name>
<dbReference type="EMBL" id="MU155304">
    <property type="protein sequence ID" value="KAF9476174.1"/>
    <property type="molecule type" value="Genomic_DNA"/>
</dbReference>
<keyword evidence="2" id="KW-1185">Reference proteome</keyword>
<dbReference type="AlphaFoldDB" id="A0A9P5YX43"/>
<sequence>MSMCCSTSSSQWVLRTMSEAALSLVLALVRMLTRYSRFYGSHKHIAMTRSRLSISIYLCESAHCTSLIPSRFCCLLRSP</sequence>
<proteinExistence type="predicted"/>
<comment type="caution">
    <text evidence="1">The sequence shown here is derived from an EMBL/GenBank/DDBJ whole genome shotgun (WGS) entry which is preliminary data.</text>
</comment>